<evidence type="ECO:0000256" key="5">
    <source>
        <dbReference type="ARBA" id="ARBA00022989"/>
    </source>
</evidence>
<evidence type="ECO:0000256" key="12">
    <source>
        <dbReference type="SAM" id="Phobius"/>
    </source>
</evidence>
<evidence type="ECO:0000256" key="3">
    <source>
        <dbReference type="ARBA" id="ARBA00022519"/>
    </source>
</evidence>
<dbReference type="InterPro" id="IPR000297">
    <property type="entry name" value="PPIase_PpiC"/>
</dbReference>
<gene>
    <name evidence="14" type="ORF">H8E80_06420</name>
</gene>
<keyword evidence="3" id="KW-0997">Cell inner membrane</keyword>
<evidence type="ECO:0000313" key="15">
    <source>
        <dbReference type="Proteomes" id="UP000603545"/>
    </source>
</evidence>
<dbReference type="AlphaFoldDB" id="A0A8J6TC43"/>
<dbReference type="GO" id="GO:0003755">
    <property type="term" value="F:peptidyl-prolyl cis-trans isomerase activity"/>
    <property type="evidence" value="ECO:0007669"/>
    <property type="project" value="UniProtKB-KW"/>
</dbReference>
<comment type="caution">
    <text evidence="14">The sequence shown here is derived from an EMBL/GenBank/DDBJ whole genome shotgun (WGS) entry which is preliminary data.</text>
</comment>
<dbReference type="InterPro" id="IPR027304">
    <property type="entry name" value="Trigger_fact/SurA_dom_sf"/>
</dbReference>
<dbReference type="SUPFAM" id="SSF109998">
    <property type="entry name" value="Triger factor/SurA peptide-binding domain-like"/>
    <property type="match status" value="1"/>
</dbReference>
<reference evidence="14 15" key="1">
    <citation type="submission" date="2020-08" db="EMBL/GenBank/DDBJ databases">
        <title>Bridging the membrane lipid divide: bacteria of the FCB group superphylum have the potential to synthesize archaeal ether lipids.</title>
        <authorList>
            <person name="Villanueva L."/>
            <person name="Von Meijenfeldt F.A.B."/>
            <person name="Westbye A.B."/>
            <person name="Yadav S."/>
            <person name="Hopmans E.C."/>
            <person name="Dutilh B.E."/>
            <person name="Sinninghe Damste J.S."/>
        </authorList>
    </citation>
    <scope>NUCLEOTIDE SEQUENCE [LARGE SCALE GENOMIC DNA]</scope>
    <source>
        <strain evidence="14">NIOZ-UU82</strain>
    </source>
</reference>
<comment type="subcellular location">
    <subcellularLocation>
        <location evidence="1">Cell inner membrane</location>
        <topology evidence="1">Single-pass type II membrane protein</topology>
        <orientation evidence="1">Periplasmic side</orientation>
    </subcellularLocation>
</comment>
<keyword evidence="6 12" id="KW-0472">Membrane</keyword>
<dbReference type="Pfam" id="PF13624">
    <property type="entry name" value="SurA_N_3"/>
    <property type="match status" value="1"/>
</dbReference>
<keyword evidence="4 12" id="KW-0812">Transmembrane</keyword>
<evidence type="ECO:0000256" key="4">
    <source>
        <dbReference type="ARBA" id="ARBA00022692"/>
    </source>
</evidence>
<dbReference type="Pfam" id="PF00639">
    <property type="entry name" value="Rotamase"/>
    <property type="match status" value="1"/>
</dbReference>
<feature type="domain" description="PpiC" evidence="13">
    <location>
        <begin position="263"/>
        <end position="364"/>
    </location>
</feature>
<evidence type="ECO:0000256" key="2">
    <source>
        <dbReference type="ARBA" id="ARBA00022475"/>
    </source>
</evidence>
<keyword evidence="7" id="KW-0143">Chaperone</keyword>
<proteinExistence type="inferred from homology"/>
<dbReference type="PROSITE" id="PS50198">
    <property type="entry name" value="PPIC_PPIASE_2"/>
    <property type="match status" value="1"/>
</dbReference>
<dbReference type="SUPFAM" id="SSF54534">
    <property type="entry name" value="FKBP-like"/>
    <property type="match status" value="1"/>
</dbReference>
<organism evidence="14 15">
    <name type="scientific">Candidatus Desulfaltia bathyphila</name>
    <dbReference type="NCBI Taxonomy" id="2841697"/>
    <lineage>
        <taxon>Bacteria</taxon>
        <taxon>Pseudomonadati</taxon>
        <taxon>Thermodesulfobacteriota</taxon>
        <taxon>Desulfobacteria</taxon>
        <taxon>Desulfobacterales</taxon>
        <taxon>Desulfobacterales incertae sedis</taxon>
        <taxon>Candidatus Desulfaltia</taxon>
    </lineage>
</organism>
<dbReference type="Gene3D" id="1.10.4030.10">
    <property type="entry name" value="Porin chaperone SurA, peptide-binding domain"/>
    <property type="match status" value="1"/>
</dbReference>
<evidence type="ECO:0000256" key="1">
    <source>
        <dbReference type="ARBA" id="ARBA00004382"/>
    </source>
</evidence>
<dbReference type="Gene3D" id="3.10.50.40">
    <property type="match status" value="2"/>
</dbReference>
<name>A0A8J6TC43_9BACT</name>
<keyword evidence="5 12" id="KW-1133">Transmembrane helix</keyword>
<dbReference type="InterPro" id="IPR052029">
    <property type="entry name" value="PpiD_chaperone"/>
</dbReference>
<evidence type="ECO:0000256" key="7">
    <source>
        <dbReference type="ARBA" id="ARBA00023186"/>
    </source>
</evidence>
<evidence type="ECO:0000256" key="8">
    <source>
        <dbReference type="ARBA" id="ARBA00038408"/>
    </source>
</evidence>
<dbReference type="InterPro" id="IPR046357">
    <property type="entry name" value="PPIase_dom_sf"/>
</dbReference>
<dbReference type="Proteomes" id="UP000603545">
    <property type="component" value="Unassembled WGS sequence"/>
</dbReference>
<evidence type="ECO:0000313" key="14">
    <source>
        <dbReference type="EMBL" id="MBC8199663.1"/>
    </source>
</evidence>
<dbReference type="GO" id="GO:0005886">
    <property type="term" value="C:plasma membrane"/>
    <property type="evidence" value="ECO:0007669"/>
    <property type="project" value="UniProtKB-SubCell"/>
</dbReference>
<sequence length="632" mass="72856">MLRLMRDYASSWLIKVILGAIVIVFVFWGVGSFRAQRGGRVALVNGESITMEEYKDEYNNLIEQFRQRFGNRLDDEMIQMFQIKNQALNRLIDQKLLLQEAVKLNFRVSDDELAAAIREIKAFQTSGVFDKRLYRSILNRYGLTPEQFEVNQKGFMLIEKLRSFLLGNLKVSDREAMEWFKWGNASVNIDYILFEPGRYKDINPSAEEIKTFFVDHKESYKTEPTIKVRFLHFDPDNYRAKVNISDKRIHDYYEAHQEEFKTDKTVEARHILIKVDKDAGQEAVEKAKNRALDILQMAREDKDFTELARQYSECPSKGQGGHIGVFRKEAMVKPFADKAFSMKAGEISRLVRTMFGWHIIKVEKINEGSIVSIDEAKKRIRKKLIDEEAKILAYEQAESVFDTIFEGDDLVKASNERNLKLQTTDFFTIKGPDKGIKNREKFASAAFNLSAMEISDIQDLGDGYYILQAIEKTPGEVPELKDVQEKVIAALIKEKQDEKASTDANEFLSGLKKGKLMSAQCVKYGLQLSSAGFFKRNEPVPDIGLEREIVEAAFKLSNKIKLPENVIKGEKGYYVISFNERKEADPEGFVKEKASIKEGLLRQKRIKTFDEWLTQIRNKSKISIEKDFLKQS</sequence>
<keyword evidence="11" id="KW-0413">Isomerase</keyword>
<evidence type="ECO:0000256" key="9">
    <source>
        <dbReference type="ARBA" id="ARBA00040743"/>
    </source>
</evidence>
<comment type="similarity">
    <text evidence="8">Belongs to the PpiD chaperone family.</text>
</comment>
<keyword evidence="11" id="KW-0697">Rotamase</keyword>
<evidence type="ECO:0000259" key="13">
    <source>
        <dbReference type="PROSITE" id="PS50198"/>
    </source>
</evidence>
<dbReference type="PANTHER" id="PTHR47529:SF1">
    <property type="entry name" value="PERIPLASMIC CHAPERONE PPID"/>
    <property type="match status" value="1"/>
</dbReference>
<dbReference type="Pfam" id="PF13145">
    <property type="entry name" value="Rotamase_2"/>
    <property type="match status" value="1"/>
</dbReference>
<keyword evidence="2" id="KW-1003">Cell membrane</keyword>
<dbReference type="PANTHER" id="PTHR47529">
    <property type="entry name" value="PEPTIDYL-PROLYL CIS-TRANS ISOMERASE D"/>
    <property type="match status" value="1"/>
</dbReference>
<evidence type="ECO:0000256" key="6">
    <source>
        <dbReference type="ARBA" id="ARBA00023136"/>
    </source>
</evidence>
<evidence type="ECO:0000256" key="11">
    <source>
        <dbReference type="PROSITE-ProRule" id="PRU00278"/>
    </source>
</evidence>
<dbReference type="EMBL" id="JACNLL010000059">
    <property type="protein sequence ID" value="MBC8199663.1"/>
    <property type="molecule type" value="Genomic_DNA"/>
</dbReference>
<evidence type="ECO:0000256" key="10">
    <source>
        <dbReference type="ARBA" id="ARBA00042775"/>
    </source>
</evidence>
<feature type="transmembrane region" description="Helical" evidence="12">
    <location>
        <begin position="12"/>
        <end position="31"/>
    </location>
</feature>
<protein>
    <recommendedName>
        <fullName evidence="9">Periplasmic chaperone PpiD</fullName>
    </recommendedName>
    <alternativeName>
        <fullName evidence="10">Periplasmic folding chaperone</fullName>
    </alternativeName>
</protein>
<accession>A0A8J6TC43</accession>